<dbReference type="GO" id="GO:0050840">
    <property type="term" value="F:extracellular matrix binding"/>
    <property type="evidence" value="ECO:0007669"/>
    <property type="project" value="TreeGrafter"/>
</dbReference>
<evidence type="ECO:0000256" key="2">
    <source>
        <dbReference type="ARBA" id="ARBA00022525"/>
    </source>
</evidence>
<dbReference type="SUPFAM" id="SSF57610">
    <property type="entry name" value="Thyroglobulin type-1 domain"/>
    <property type="match status" value="1"/>
</dbReference>
<evidence type="ECO:0000256" key="8">
    <source>
        <dbReference type="PROSITE-ProRule" id="PRU00500"/>
    </source>
</evidence>
<proteinExistence type="predicted"/>
<feature type="region of interest" description="Disordered" evidence="9">
    <location>
        <begin position="1"/>
        <end position="35"/>
    </location>
</feature>
<dbReference type="CDD" id="cd00191">
    <property type="entry name" value="TY"/>
    <property type="match status" value="1"/>
</dbReference>
<dbReference type="Proteomes" id="UP000792457">
    <property type="component" value="Unassembled WGS sequence"/>
</dbReference>
<keyword evidence="7" id="KW-0325">Glycoprotein</keyword>
<dbReference type="PROSITE" id="PS51162">
    <property type="entry name" value="THYROGLOBULIN_1_2"/>
    <property type="match status" value="1"/>
</dbReference>
<dbReference type="GO" id="GO:0005615">
    <property type="term" value="C:extracellular space"/>
    <property type="evidence" value="ECO:0007669"/>
    <property type="project" value="TreeGrafter"/>
</dbReference>
<dbReference type="PROSITE" id="PS00018">
    <property type="entry name" value="EF_HAND_1"/>
    <property type="match status" value="2"/>
</dbReference>
<name>A0A8K0NUD8_LADFU</name>
<dbReference type="OrthoDB" id="5986054at2759"/>
<evidence type="ECO:0000256" key="7">
    <source>
        <dbReference type="ARBA" id="ARBA00023180"/>
    </source>
</evidence>
<feature type="disulfide bond" evidence="8">
    <location>
        <begin position="71"/>
        <end position="78"/>
    </location>
</feature>
<dbReference type="Pfam" id="PF10591">
    <property type="entry name" value="SPARC_Ca_bdg"/>
    <property type="match status" value="1"/>
</dbReference>
<dbReference type="InterPro" id="IPR051950">
    <property type="entry name" value="Dev_reg/Prot_inhib"/>
</dbReference>
<dbReference type="Pfam" id="PF00086">
    <property type="entry name" value="Thyroglobulin_1"/>
    <property type="match status" value="1"/>
</dbReference>
<dbReference type="PANTHER" id="PTHR12352">
    <property type="entry name" value="SECRETED MODULAR CALCIUM-BINDING PROTEIN"/>
    <property type="match status" value="1"/>
</dbReference>
<organism evidence="11 12">
    <name type="scientific">Ladona fulva</name>
    <name type="common">Scarce chaser dragonfly</name>
    <name type="synonym">Libellula fulva</name>
    <dbReference type="NCBI Taxonomy" id="123851"/>
    <lineage>
        <taxon>Eukaryota</taxon>
        <taxon>Metazoa</taxon>
        <taxon>Ecdysozoa</taxon>
        <taxon>Arthropoda</taxon>
        <taxon>Hexapoda</taxon>
        <taxon>Insecta</taxon>
        <taxon>Pterygota</taxon>
        <taxon>Palaeoptera</taxon>
        <taxon>Odonata</taxon>
        <taxon>Epiprocta</taxon>
        <taxon>Anisoptera</taxon>
        <taxon>Libelluloidea</taxon>
        <taxon>Libellulidae</taxon>
        <taxon>Ladona</taxon>
    </lineage>
</organism>
<dbReference type="InterPro" id="IPR036857">
    <property type="entry name" value="Thyroglobulin_1_sf"/>
</dbReference>
<dbReference type="InterPro" id="IPR000716">
    <property type="entry name" value="Thyroglobulin_1"/>
</dbReference>
<keyword evidence="4" id="KW-0677">Repeat</keyword>
<dbReference type="SMART" id="SM00211">
    <property type="entry name" value="TY"/>
    <property type="match status" value="1"/>
</dbReference>
<evidence type="ECO:0000313" key="12">
    <source>
        <dbReference type="Proteomes" id="UP000792457"/>
    </source>
</evidence>
<dbReference type="GO" id="GO:0008201">
    <property type="term" value="F:heparin binding"/>
    <property type="evidence" value="ECO:0007669"/>
    <property type="project" value="TreeGrafter"/>
</dbReference>
<dbReference type="PANTHER" id="PTHR12352:SF30">
    <property type="entry name" value="FI05255P"/>
    <property type="match status" value="1"/>
</dbReference>
<reference evidence="11" key="1">
    <citation type="submission" date="2013-04" db="EMBL/GenBank/DDBJ databases">
        <authorList>
            <person name="Qu J."/>
            <person name="Murali S.C."/>
            <person name="Bandaranaike D."/>
            <person name="Bellair M."/>
            <person name="Blankenburg K."/>
            <person name="Chao H."/>
            <person name="Dinh H."/>
            <person name="Doddapaneni H."/>
            <person name="Downs B."/>
            <person name="Dugan-Rocha S."/>
            <person name="Elkadiri S."/>
            <person name="Gnanaolivu R.D."/>
            <person name="Hernandez B."/>
            <person name="Javaid M."/>
            <person name="Jayaseelan J.C."/>
            <person name="Lee S."/>
            <person name="Li M."/>
            <person name="Ming W."/>
            <person name="Munidasa M."/>
            <person name="Muniz J."/>
            <person name="Nguyen L."/>
            <person name="Ongeri F."/>
            <person name="Osuji N."/>
            <person name="Pu L.-L."/>
            <person name="Puazo M."/>
            <person name="Qu C."/>
            <person name="Quiroz J."/>
            <person name="Raj R."/>
            <person name="Weissenberger G."/>
            <person name="Xin Y."/>
            <person name="Zou X."/>
            <person name="Han Y."/>
            <person name="Richards S."/>
            <person name="Worley K."/>
            <person name="Muzny D."/>
            <person name="Gibbs R."/>
        </authorList>
    </citation>
    <scope>NUCLEOTIDE SEQUENCE</scope>
    <source>
        <strain evidence="11">Sampled in the wild</strain>
    </source>
</reference>
<dbReference type="Gene3D" id="4.10.800.10">
    <property type="entry name" value="Thyroglobulin type-1"/>
    <property type="match status" value="1"/>
</dbReference>
<dbReference type="EMBL" id="KZ308129">
    <property type="protein sequence ID" value="KAG8222318.1"/>
    <property type="molecule type" value="Genomic_DNA"/>
</dbReference>
<comment type="caution">
    <text evidence="11">The sequence shown here is derived from an EMBL/GenBank/DDBJ whole genome shotgun (WGS) entry which is preliminary data.</text>
</comment>
<keyword evidence="3" id="KW-0732">Signal</keyword>
<evidence type="ECO:0000256" key="5">
    <source>
        <dbReference type="ARBA" id="ARBA00022837"/>
    </source>
</evidence>
<dbReference type="CDD" id="cd16234">
    <property type="entry name" value="EFh_SPARC_SMOC"/>
    <property type="match status" value="1"/>
</dbReference>
<reference evidence="11" key="2">
    <citation type="submission" date="2017-10" db="EMBL/GenBank/DDBJ databases">
        <title>Ladona fulva Genome sequencing and assembly.</title>
        <authorList>
            <person name="Murali S."/>
            <person name="Richards S."/>
            <person name="Bandaranaike D."/>
            <person name="Bellair M."/>
            <person name="Blankenburg K."/>
            <person name="Chao H."/>
            <person name="Dinh H."/>
            <person name="Doddapaneni H."/>
            <person name="Dugan-Rocha S."/>
            <person name="Elkadiri S."/>
            <person name="Gnanaolivu R."/>
            <person name="Hernandez B."/>
            <person name="Skinner E."/>
            <person name="Javaid M."/>
            <person name="Lee S."/>
            <person name="Li M."/>
            <person name="Ming W."/>
            <person name="Munidasa M."/>
            <person name="Muniz J."/>
            <person name="Nguyen L."/>
            <person name="Hughes D."/>
            <person name="Osuji N."/>
            <person name="Pu L.-L."/>
            <person name="Puazo M."/>
            <person name="Qu C."/>
            <person name="Quiroz J."/>
            <person name="Raj R."/>
            <person name="Weissenberger G."/>
            <person name="Xin Y."/>
            <person name="Zou X."/>
            <person name="Han Y."/>
            <person name="Worley K."/>
            <person name="Muzny D."/>
            <person name="Gibbs R."/>
        </authorList>
    </citation>
    <scope>NUCLEOTIDE SEQUENCE</scope>
    <source>
        <strain evidence="11">Sampled in the wild</strain>
    </source>
</reference>
<keyword evidence="5" id="KW-0106">Calcium</keyword>
<dbReference type="Gene3D" id="1.10.238.10">
    <property type="entry name" value="EF-hand"/>
    <property type="match status" value="1"/>
</dbReference>
<evidence type="ECO:0000256" key="3">
    <source>
        <dbReference type="ARBA" id="ARBA00022729"/>
    </source>
</evidence>
<keyword evidence="12" id="KW-1185">Reference proteome</keyword>
<sequence length="285" mass="31803">MEEEGRCDSTLQGSEPIFTGSREDNLGGADEGEENNCLSDRQAVLEEQNSSSNNYYIPQCAPDGRYQKVQCYKSAGYCWCVHEDTGKPIPGTSKKDQDPKCDSIPVPYRPMKGCPEQRKKIFLKDLMVFLTKKMMLGTGKNSTSLSSSTEGKGYNSMEEEVASWNFAALDKNKNKVLERKEWKSIRALMATNRALKRCGKKLPRYCDVNNDRRISRTEWLECLNASISNIGKAPGLHQNPLVINVEGGNLEDPIVAALNSSFIATTSSSRRKGPNPLEKYLNPDD</sequence>
<evidence type="ECO:0000313" key="11">
    <source>
        <dbReference type="EMBL" id="KAG8222318.1"/>
    </source>
</evidence>
<feature type="domain" description="Thyroglobulin type-1" evidence="10">
    <location>
        <begin position="34"/>
        <end position="101"/>
    </location>
</feature>
<accession>A0A8K0NUD8</accession>
<evidence type="ECO:0000259" key="10">
    <source>
        <dbReference type="PROSITE" id="PS51162"/>
    </source>
</evidence>
<evidence type="ECO:0000256" key="6">
    <source>
        <dbReference type="ARBA" id="ARBA00023157"/>
    </source>
</evidence>
<keyword evidence="2" id="KW-0964">Secreted</keyword>
<dbReference type="InterPro" id="IPR019577">
    <property type="entry name" value="SPARC/Testican_Ca-bd-dom"/>
</dbReference>
<evidence type="ECO:0000256" key="1">
    <source>
        <dbReference type="ARBA" id="ARBA00004613"/>
    </source>
</evidence>
<comment type="caution">
    <text evidence="8">Lacks conserved residue(s) required for the propagation of feature annotation.</text>
</comment>
<dbReference type="InterPro" id="IPR018247">
    <property type="entry name" value="EF_Hand_1_Ca_BS"/>
</dbReference>
<dbReference type="SUPFAM" id="SSF47473">
    <property type="entry name" value="EF-hand"/>
    <property type="match status" value="1"/>
</dbReference>
<dbReference type="GO" id="GO:0005604">
    <property type="term" value="C:basement membrane"/>
    <property type="evidence" value="ECO:0007669"/>
    <property type="project" value="TreeGrafter"/>
</dbReference>
<dbReference type="InterPro" id="IPR011992">
    <property type="entry name" value="EF-hand-dom_pair"/>
</dbReference>
<dbReference type="GO" id="GO:0005509">
    <property type="term" value="F:calcium ion binding"/>
    <property type="evidence" value="ECO:0007669"/>
    <property type="project" value="InterPro"/>
</dbReference>
<gene>
    <name evidence="11" type="ORF">J437_LFUL001860</name>
</gene>
<protein>
    <recommendedName>
        <fullName evidence="10">Thyroglobulin type-1 domain-containing protein</fullName>
    </recommendedName>
</protein>
<keyword evidence="6 8" id="KW-1015">Disulfide bond</keyword>
<dbReference type="FunFam" id="4.10.800.10:FF:000004">
    <property type="entry name" value="SPARC-related modular calcium-binding protein 1"/>
    <property type="match status" value="1"/>
</dbReference>
<comment type="subcellular location">
    <subcellularLocation>
        <location evidence="1">Secreted</location>
    </subcellularLocation>
</comment>
<dbReference type="GO" id="GO:0030198">
    <property type="term" value="P:extracellular matrix organization"/>
    <property type="evidence" value="ECO:0007669"/>
    <property type="project" value="TreeGrafter"/>
</dbReference>
<evidence type="ECO:0000256" key="9">
    <source>
        <dbReference type="SAM" id="MobiDB-lite"/>
    </source>
</evidence>
<evidence type="ECO:0000256" key="4">
    <source>
        <dbReference type="ARBA" id="ARBA00022737"/>
    </source>
</evidence>
<dbReference type="AlphaFoldDB" id="A0A8K0NUD8"/>
<dbReference type="PROSITE" id="PS00484">
    <property type="entry name" value="THYROGLOBULIN_1_1"/>
    <property type="match status" value="1"/>
</dbReference>